<dbReference type="PROSITE" id="PS50297">
    <property type="entry name" value="ANK_REP_REGION"/>
    <property type="match status" value="2"/>
</dbReference>
<organism evidence="3">
    <name type="scientific">marine metagenome</name>
    <dbReference type="NCBI Taxonomy" id="408172"/>
    <lineage>
        <taxon>unclassified sequences</taxon>
        <taxon>metagenomes</taxon>
        <taxon>ecological metagenomes</taxon>
    </lineage>
</organism>
<dbReference type="InterPro" id="IPR036770">
    <property type="entry name" value="Ankyrin_rpt-contain_sf"/>
</dbReference>
<gene>
    <name evidence="3" type="ORF">METZ01_LOCUS240392</name>
</gene>
<dbReference type="Pfam" id="PF12796">
    <property type="entry name" value="Ank_2"/>
    <property type="match status" value="1"/>
</dbReference>
<feature type="non-terminal residue" evidence="3">
    <location>
        <position position="405"/>
    </location>
</feature>
<dbReference type="Gene3D" id="1.25.40.20">
    <property type="entry name" value="Ankyrin repeat-containing domain"/>
    <property type="match status" value="2"/>
</dbReference>
<keyword evidence="1" id="KW-0677">Repeat</keyword>
<reference evidence="3" key="1">
    <citation type="submission" date="2018-05" db="EMBL/GenBank/DDBJ databases">
        <authorList>
            <person name="Lanie J.A."/>
            <person name="Ng W.-L."/>
            <person name="Kazmierczak K.M."/>
            <person name="Andrzejewski T.M."/>
            <person name="Davidsen T.M."/>
            <person name="Wayne K.J."/>
            <person name="Tettelin H."/>
            <person name="Glass J.I."/>
            <person name="Rusch D."/>
            <person name="Podicherti R."/>
            <person name="Tsui H.-C.T."/>
            <person name="Winkler M.E."/>
        </authorList>
    </citation>
    <scope>NUCLEOTIDE SEQUENCE</scope>
</reference>
<name>A0A382HJQ6_9ZZZZ</name>
<proteinExistence type="predicted"/>
<dbReference type="PANTHER" id="PTHR24171">
    <property type="entry name" value="ANKYRIN REPEAT DOMAIN-CONTAINING PROTEIN 39-RELATED"/>
    <property type="match status" value="1"/>
</dbReference>
<accession>A0A382HJQ6</accession>
<dbReference type="SMART" id="SM00248">
    <property type="entry name" value="ANK"/>
    <property type="match status" value="3"/>
</dbReference>
<evidence type="ECO:0000256" key="2">
    <source>
        <dbReference type="ARBA" id="ARBA00023043"/>
    </source>
</evidence>
<dbReference type="PROSITE" id="PS50088">
    <property type="entry name" value="ANK_REPEAT"/>
    <property type="match status" value="2"/>
</dbReference>
<sequence length="405" mass="43577">MNESRVILLAVAIGLFIPSSFAQQEDKPISEQILGTWKHQTEPAVSITFQAGGKARVSFGGGLVGVDLTWKLLGTNKLSMTVKDPGTGQVETGVATLEFAGDTVTIIEEGGDKVDIYKRTTGESPDSSLFEAALTGNLEAVKQHIAAGTDLNQIDPNPFGSKGSALHAAAAFGYNEVAVALIEGGADVNQKDKEGQTPLHMAALFCYPKIAQALLNNGADKTIKDNDGQTALEMVEFPWEIVKGIYDLLDGIVFKPAGKPLDHNRIQKTRPQVAAIIRKAAINRNAGSAKARQLAEGEISLTNGDILNGEVADVDQNGIVVRVKIGGFSRRANWMQLTQESLKKIKLLGETDPKRYGVRINRQWVSADQFAEPFIEPDESEMEKNLLPGPVRGLVEPEVPSSVQV</sequence>
<evidence type="ECO:0000256" key="1">
    <source>
        <dbReference type="ARBA" id="ARBA00022737"/>
    </source>
</evidence>
<keyword evidence="2" id="KW-0040">ANK repeat</keyword>
<evidence type="ECO:0000313" key="3">
    <source>
        <dbReference type="EMBL" id="SVB87538.1"/>
    </source>
</evidence>
<dbReference type="InterPro" id="IPR002110">
    <property type="entry name" value="Ankyrin_rpt"/>
</dbReference>
<dbReference type="AlphaFoldDB" id="A0A382HJQ6"/>
<dbReference type="EMBL" id="UINC01061695">
    <property type="protein sequence ID" value="SVB87538.1"/>
    <property type="molecule type" value="Genomic_DNA"/>
</dbReference>
<protein>
    <submittedName>
        <fullName evidence="3">Uncharacterized protein</fullName>
    </submittedName>
</protein>
<dbReference type="SUPFAM" id="SSF48403">
    <property type="entry name" value="Ankyrin repeat"/>
    <property type="match status" value="1"/>
</dbReference>